<dbReference type="STRING" id="7994.ENSAMXP00000033468"/>
<reference evidence="2" key="4">
    <citation type="submission" date="2025-09" db="UniProtKB">
        <authorList>
            <consortium name="Ensembl"/>
        </authorList>
    </citation>
    <scope>IDENTIFICATION</scope>
</reference>
<dbReference type="GeneTree" id="ENSGT00390000003039"/>
<protein>
    <submittedName>
        <fullName evidence="2">Wu:fj16a03</fullName>
    </submittedName>
</protein>
<proteinExistence type="predicted"/>
<dbReference type="FunCoup" id="A0A3B1IU54">
    <property type="interactions" value="72"/>
</dbReference>
<reference evidence="2" key="3">
    <citation type="submission" date="2025-08" db="UniProtKB">
        <authorList>
            <consortium name="Ensembl"/>
        </authorList>
    </citation>
    <scope>IDENTIFICATION</scope>
</reference>
<dbReference type="InParanoid" id="A0A3B1IU54"/>
<dbReference type="AlphaFoldDB" id="A0A3B1IU54"/>
<evidence type="ECO:0000256" key="1">
    <source>
        <dbReference type="SAM" id="SignalP"/>
    </source>
</evidence>
<accession>A0A3B1IU54</accession>
<keyword evidence="3" id="KW-1185">Reference proteome</keyword>
<feature type="chain" id="PRO_5017214861" evidence="1">
    <location>
        <begin position="17"/>
        <end position="76"/>
    </location>
</feature>
<evidence type="ECO:0000313" key="3">
    <source>
        <dbReference type="Proteomes" id="UP000018467"/>
    </source>
</evidence>
<evidence type="ECO:0000313" key="2">
    <source>
        <dbReference type="Ensembl" id="ENSAMXP00000033468.1"/>
    </source>
</evidence>
<dbReference type="InterPro" id="IPR045860">
    <property type="entry name" value="Snake_toxin-like_sf"/>
</dbReference>
<reference evidence="3" key="1">
    <citation type="submission" date="2013-03" db="EMBL/GenBank/DDBJ databases">
        <authorList>
            <person name="Jeffery W."/>
            <person name="Warren W."/>
            <person name="Wilson R.K."/>
        </authorList>
    </citation>
    <scope>NUCLEOTIDE SEQUENCE</scope>
    <source>
        <strain evidence="3">female</strain>
    </source>
</reference>
<dbReference type="Bgee" id="ENSAMXG00000043124">
    <property type="expression patterns" value="Expressed in pharyngeal gill and 14 other cell types or tissues"/>
</dbReference>
<dbReference type="Proteomes" id="UP000018467">
    <property type="component" value="Unassembled WGS sequence"/>
</dbReference>
<organism evidence="2 3">
    <name type="scientific">Astyanax mexicanus</name>
    <name type="common">Blind cave fish</name>
    <name type="synonym">Astyanax fasciatus mexicanus</name>
    <dbReference type="NCBI Taxonomy" id="7994"/>
    <lineage>
        <taxon>Eukaryota</taxon>
        <taxon>Metazoa</taxon>
        <taxon>Chordata</taxon>
        <taxon>Craniata</taxon>
        <taxon>Vertebrata</taxon>
        <taxon>Euteleostomi</taxon>
        <taxon>Actinopterygii</taxon>
        <taxon>Neopterygii</taxon>
        <taxon>Teleostei</taxon>
        <taxon>Ostariophysi</taxon>
        <taxon>Characiformes</taxon>
        <taxon>Characoidei</taxon>
        <taxon>Acestrorhamphidae</taxon>
        <taxon>Acestrorhamphinae</taxon>
        <taxon>Astyanax</taxon>
    </lineage>
</organism>
<dbReference type="SUPFAM" id="SSF57302">
    <property type="entry name" value="Snake toxin-like"/>
    <property type="match status" value="1"/>
</dbReference>
<feature type="signal peptide" evidence="1">
    <location>
        <begin position="1"/>
        <end position="16"/>
    </location>
</feature>
<dbReference type="Ensembl" id="ENSAMXT00000056696.1">
    <property type="protein sequence ID" value="ENSAMXP00000033468.1"/>
    <property type="gene ID" value="ENSAMXG00000043124.1"/>
</dbReference>
<name>A0A3B1IU54_ASTMX</name>
<keyword evidence="1" id="KW-0732">Signal</keyword>
<reference evidence="3" key="2">
    <citation type="journal article" date="2014" name="Nat. Commun.">
        <title>The cavefish genome reveals candidate genes for eye loss.</title>
        <authorList>
            <person name="McGaugh S.E."/>
            <person name="Gross J.B."/>
            <person name="Aken B."/>
            <person name="Blin M."/>
            <person name="Borowsky R."/>
            <person name="Chalopin D."/>
            <person name="Hinaux H."/>
            <person name="Jeffery W.R."/>
            <person name="Keene A."/>
            <person name="Ma L."/>
            <person name="Minx P."/>
            <person name="Murphy D."/>
            <person name="O'Quin K.E."/>
            <person name="Retaux S."/>
            <person name="Rohner N."/>
            <person name="Searle S.M."/>
            <person name="Stahl B.A."/>
            <person name="Tabin C."/>
            <person name="Volff J.N."/>
            <person name="Yoshizawa M."/>
            <person name="Warren W.C."/>
        </authorList>
    </citation>
    <scope>NUCLEOTIDE SEQUENCE [LARGE SCALE GENOMIC DNA]</scope>
    <source>
        <strain evidence="3">female</strain>
    </source>
</reference>
<sequence length="76" mass="8738">MKAWFLLFVLLPLCLADYKIKCYGEDFLMVRNQVLQCSSKVPQSCYTRSSGEKGCARQEFCQRPGWKCCNTDLCNA</sequence>
<dbReference type="OrthoDB" id="8753652at2759"/>